<dbReference type="PANTHER" id="PTHR43839">
    <property type="entry name" value="OPPC IN A BINDING PROTEIN-DEPENDENT TRANSPORT SYSTEM"/>
    <property type="match status" value="1"/>
</dbReference>
<dbReference type="RefSeq" id="WP_160917016.1">
    <property type="nucleotide sequence ID" value="NZ_WMFA01000019.1"/>
</dbReference>
<feature type="transmembrane region" description="Helical" evidence="6">
    <location>
        <begin position="159"/>
        <end position="183"/>
    </location>
</feature>
<keyword evidence="5 6" id="KW-0472">Membrane</keyword>
<dbReference type="GO" id="GO:0005886">
    <property type="term" value="C:plasma membrane"/>
    <property type="evidence" value="ECO:0007669"/>
    <property type="project" value="UniProtKB-SubCell"/>
</dbReference>
<dbReference type="Gene3D" id="1.10.3720.10">
    <property type="entry name" value="MetI-like"/>
    <property type="match status" value="2"/>
</dbReference>
<dbReference type="PROSITE" id="PS50928">
    <property type="entry name" value="ABC_TM1"/>
    <property type="match status" value="1"/>
</dbReference>
<evidence type="ECO:0000256" key="3">
    <source>
        <dbReference type="ARBA" id="ARBA00022692"/>
    </source>
</evidence>
<comment type="subcellular location">
    <subcellularLocation>
        <location evidence="6">Cell membrane</location>
        <topology evidence="6">Multi-pass membrane protein</topology>
    </subcellularLocation>
    <subcellularLocation>
        <location evidence="1">Membrane</location>
        <topology evidence="1">Multi-pass membrane protein</topology>
    </subcellularLocation>
</comment>
<dbReference type="InterPro" id="IPR000515">
    <property type="entry name" value="MetI-like"/>
</dbReference>
<comment type="similarity">
    <text evidence="6">Belongs to the binding-protein-dependent transport system permease family.</text>
</comment>
<dbReference type="Pfam" id="PF00528">
    <property type="entry name" value="BPD_transp_1"/>
    <property type="match status" value="1"/>
</dbReference>
<organism evidence="8 9">
    <name type="scientific">Halobacillus litoralis</name>
    <dbReference type="NCBI Taxonomy" id="45668"/>
    <lineage>
        <taxon>Bacteria</taxon>
        <taxon>Bacillati</taxon>
        <taxon>Bacillota</taxon>
        <taxon>Bacilli</taxon>
        <taxon>Bacillales</taxon>
        <taxon>Bacillaceae</taxon>
        <taxon>Halobacillus</taxon>
    </lineage>
</organism>
<name>A0A845FF83_9BACI</name>
<evidence type="ECO:0000256" key="6">
    <source>
        <dbReference type="RuleBase" id="RU363032"/>
    </source>
</evidence>
<feature type="transmembrane region" description="Helical" evidence="6">
    <location>
        <begin position="7"/>
        <end position="27"/>
    </location>
</feature>
<feature type="transmembrane region" description="Helical" evidence="6">
    <location>
        <begin position="597"/>
        <end position="618"/>
    </location>
</feature>
<proteinExistence type="inferred from homology"/>
<feature type="transmembrane region" description="Helical" evidence="6">
    <location>
        <begin position="225"/>
        <end position="250"/>
    </location>
</feature>
<gene>
    <name evidence="8" type="ORF">GLW00_20050</name>
</gene>
<dbReference type="PANTHER" id="PTHR43839:SF3">
    <property type="entry name" value="OLIGOPEPTIDE ABC TRANSPORTER, PERMEASE PROTEIN"/>
    <property type="match status" value="1"/>
</dbReference>
<dbReference type="EMBL" id="WMFA01000019">
    <property type="protein sequence ID" value="MYL73113.1"/>
    <property type="molecule type" value="Genomic_DNA"/>
</dbReference>
<dbReference type="SUPFAM" id="SSF161098">
    <property type="entry name" value="MetI-like"/>
    <property type="match status" value="2"/>
</dbReference>
<feature type="transmembrane region" description="Helical" evidence="6">
    <location>
        <begin position="440"/>
        <end position="463"/>
    </location>
</feature>
<keyword evidence="4 6" id="KW-1133">Transmembrane helix</keyword>
<dbReference type="GO" id="GO:0055085">
    <property type="term" value="P:transmembrane transport"/>
    <property type="evidence" value="ECO:0007669"/>
    <property type="project" value="InterPro"/>
</dbReference>
<protein>
    <submittedName>
        <fullName evidence="8">ABC transporter permease subunit</fullName>
    </submittedName>
</protein>
<keyword evidence="3 6" id="KW-0812">Transmembrane</keyword>
<feature type="transmembrane region" description="Helical" evidence="6">
    <location>
        <begin position="335"/>
        <end position="352"/>
    </location>
</feature>
<feature type="domain" description="ABC transmembrane type-1" evidence="7">
    <location>
        <begin position="404"/>
        <end position="618"/>
    </location>
</feature>
<dbReference type="PROSITE" id="PS51257">
    <property type="entry name" value="PROKAR_LIPOPROTEIN"/>
    <property type="match status" value="1"/>
</dbReference>
<evidence type="ECO:0000256" key="5">
    <source>
        <dbReference type="ARBA" id="ARBA00023136"/>
    </source>
</evidence>
<evidence type="ECO:0000313" key="9">
    <source>
        <dbReference type="Proteomes" id="UP000450457"/>
    </source>
</evidence>
<dbReference type="Proteomes" id="UP000450457">
    <property type="component" value="Unassembled WGS sequence"/>
</dbReference>
<dbReference type="AlphaFoldDB" id="A0A845FF83"/>
<reference evidence="8 9" key="1">
    <citation type="submission" date="2019-11" db="EMBL/GenBank/DDBJ databases">
        <title>Genome sequences of 17 halophilic strains isolated from different environments.</title>
        <authorList>
            <person name="Furrow R.E."/>
        </authorList>
    </citation>
    <scope>NUCLEOTIDE SEQUENCE [LARGE SCALE GENOMIC DNA]</scope>
    <source>
        <strain evidence="8 9">SL-4</strain>
    </source>
</reference>
<dbReference type="CDD" id="cd06261">
    <property type="entry name" value="TM_PBP2"/>
    <property type="match status" value="1"/>
</dbReference>
<feature type="transmembrane region" description="Helical" evidence="6">
    <location>
        <begin position="78"/>
        <end position="106"/>
    </location>
</feature>
<feature type="transmembrane region" description="Helical" evidence="6">
    <location>
        <begin position="475"/>
        <end position="498"/>
    </location>
</feature>
<feature type="transmembrane region" description="Helical" evidence="6">
    <location>
        <begin position="256"/>
        <end position="276"/>
    </location>
</feature>
<feature type="transmembrane region" description="Helical" evidence="6">
    <location>
        <begin position="402"/>
        <end position="428"/>
    </location>
</feature>
<evidence type="ECO:0000256" key="1">
    <source>
        <dbReference type="ARBA" id="ARBA00004141"/>
    </source>
</evidence>
<sequence length="665" mass="75880">MKVAKFCIKYLFGVIGIILISCISVIFSNGFNWNLTLYFQSVAHVIKQILTPSEWVFQHRLNYQYLEKPLFSYISDNYLYSMTILFYALAIAIVVGLVLAISTFGLPRKISRSIHTVLNSLEALPDILFIFLLQMFVVWFFKSFDLLLFRFVYLGEEKIYLSPILSLCILPTVLFYRTCLLLLEEEWRKDYVTLAKSKGLGNTTILVKHCLSNIKRNLIIQSKPILWLTLSSLLVIEYLHNFYGIVRLIFFDTRPFIMAVSLILIFTPFYFIYSLLDWLVGEETKTGTLSPPSMLKNAEVLHLQKFSLKGFMERLISVWSALVKQLLLLLKSPKFLVGLGYIILMLGISILYNTPVENAGLVEDAKGNIQAPPHSWGEGKLIFGSNLNGYPVLQMLIVGAKYTILLTLLVALARVVIGYILSIPYIFWLGSRSKKVINGLADGMQFLPMTLIAYVLLVDIVIFEEHQKQLAESLMVPNIVLELTILTVFALPVLLNVIGQESDEILKKEYTQAAMLLGASKGRIFFKHMTPHLVPRLFLLLGQQMIQVLQVLLHLGVLSIFLGGTIRGNREGASQSLIYEWTSLFETMRIGIMTERYWLIIPVLVLYVLLILSIQAVVKSLIENQQRKIGIHLKPKVKKSMEFNEEGKSHIDKEMFSFVKEGKYI</sequence>
<feature type="transmembrane region" description="Helical" evidence="6">
    <location>
        <begin position="537"/>
        <end position="562"/>
    </location>
</feature>
<keyword evidence="2 6" id="KW-0813">Transport</keyword>
<dbReference type="OrthoDB" id="2958608at2"/>
<evidence type="ECO:0000259" key="7">
    <source>
        <dbReference type="PROSITE" id="PS50928"/>
    </source>
</evidence>
<accession>A0A845FF83</accession>
<dbReference type="GeneID" id="78009321"/>
<feature type="transmembrane region" description="Helical" evidence="6">
    <location>
        <begin position="127"/>
        <end position="153"/>
    </location>
</feature>
<evidence type="ECO:0000256" key="4">
    <source>
        <dbReference type="ARBA" id="ARBA00022989"/>
    </source>
</evidence>
<comment type="caution">
    <text evidence="8">The sequence shown here is derived from an EMBL/GenBank/DDBJ whole genome shotgun (WGS) entry which is preliminary data.</text>
</comment>
<evidence type="ECO:0000256" key="2">
    <source>
        <dbReference type="ARBA" id="ARBA00022448"/>
    </source>
</evidence>
<evidence type="ECO:0000313" key="8">
    <source>
        <dbReference type="EMBL" id="MYL73113.1"/>
    </source>
</evidence>
<dbReference type="InterPro" id="IPR035906">
    <property type="entry name" value="MetI-like_sf"/>
</dbReference>